<sequence>MDVIGAARGLPRPGPCRGDGRAGRARADSADRYDDPHPARLVGRSRRRRRHGAGADARTGRGTNAAGGSLMRVADVAVRELLWNGFQAVVDEMSLLLQRSSFSPMIREMLDFSCGFLDPDGRLVADSNLIPAQAGTLEFALAGALALTGPLAEGDVVLTNDPYSGATHLPDVEVFAPVFSGGRLLGYVATVAHHVDIGGVSARNRGTVPGHEASRDIFEEGLQLPPVKLSAGGVRNDALWDVLLRNVRDPESVEGDVTAQLSACRRGIARVRELAARHGADTVGAAMADLIDDTSARAVALLRSWPEREVTAEGFLDGDGLNYREPLRVSVRLAIRDGRMLVDLTGSSAQTSGTFNVPLSSTYSGLYYALRCFLGAGVRQNHGYMRHVEVVAPLGSLFNPRRPAAVVSRHMPVQVLTDAVFRALGELMPDRAVAASHVSFPVLLMRAADPRTGATKTLMDTVGGGGGARAGLDGDDGIDSYTSNCALIPAEVIELEYPWRVRACELVPETGGSGRWRGGLAVRRDYELLADVATGRVASEQRLAEHGARGVAGGGRGSPATVAVRRVGAEWVDVGMDASSLVAHRGDIIRVTAAGGGGYGPPGDEDKLGSM</sequence>
<comment type="caution">
    <text evidence="3">The sequence shown here is derived from an EMBL/GenBank/DDBJ whole genome shotgun (WGS) entry which is preliminary data.</text>
</comment>
<dbReference type="InterPro" id="IPR003692">
    <property type="entry name" value="Hydantoinase_B"/>
</dbReference>
<name>A0A5J5J357_9MICO</name>
<dbReference type="GO" id="GO:0005829">
    <property type="term" value="C:cytosol"/>
    <property type="evidence" value="ECO:0007669"/>
    <property type="project" value="TreeGrafter"/>
</dbReference>
<dbReference type="EMBL" id="VYSA01000002">
    <property type="protein sequence ID" value="KAA9108009.1"/>
    <property type="molecule type" value="Genomic_DNA"/>
</dbReference>
<evidence type="ECO:0000256" key="1">
    <source>
        <dbReference type="SAM" id="MobiDB-lite"/>
    </source>
</evidence>
<dbReference type="Proteomes" id="UP000325827">
    <property type="component" value="Unassembled WGS sequence"/>
</dbReference>
<feature type="compositionally biased region" description="Low complexity" evidence="1">
    <location>
        <begin position="1"/>
        <end position="11"/>
    </location>
</feature>
<reference evidence="4" key="1">
    <citation type="submission" date="2019-09" db="EMBL/GenBank/DDBJ databases">
        <title>Mumia zhuanghuii sp. nov. isolated from the intestinal contents of plateau pika (Ochotona curzoniae) in the Qinghai-Tibet plateau of China.</title>
        <authorList>
            <person name="Tian Z."/>
        </authorList>
    </citation>
    <scope>NUCLEOTIDE SEQUENCE [LARGE SCALE GENOMIC DNA]</scope>
    <source>
        <strain evidence="4">JCM 30598</strain>
    </source>
</reference>
<dbReference type="GO" id="GO:0006749">
    <property type="term" value="P:glutathione metabolic process"/>
    <property type="evidence" value="ECO:0007669"/>
    <property type="project" value="TreeGrafter"/>
</dbReference>
<proteinExistence type="predicted"/>
<dbReference type="PANTHER" id="PTHR11365">
    <property type="entry name" value="5-OXOPROLINASE RELATED"/>
    <property type="match status" value="1"/>
</dbReference>
<feature type="compositionally biased region" description="Basic residues" evidence="1">
    <location>
        <begin position="43"/>
        <end position="52"/>
    </location>
</feature>
<dbReference type="PANTHER" id="PTHR11365:SF23">
    <property type="entry name" value="HYPOTHETICAL 5-OXOPROLINASE (EUROFUNG)-RELATED"/>
    <property type="match status" value="1"/>
</dbReference>
<feature type="region of interest" description="Disordered" evidence="1">
    <location>
        <begin position="1"/>
        <end position="64"/>
    </location>
</feature>
<dbReference type="Pfam" id="PF02538">
    <property type="entry name" value="Hydantoinase_B"/>
    <property type="match status" value="1"/>
</dbReference>
<feature type="compositionally biased region" description="Low complexity" evidence="1">
    <location>
        <begin position="54"/>
        <end position="64"/>
    </location>
</feature>
<evidence type="ECO:0000313" key="4">
    <source>
        <dbReference type="Proteomes" id="UP000325827"/>
    </source>
</evidence>
<evidence type="ECO:0000313" key="3">
    <source>
        <dbReference type="EMBL" id="KAA9108009.1"/>
    </source>
</evidence>
<dbReference type="GO" id="GO:0017168">
    <property type="term" value="F:5-oxoprolinase (ATP-hydrolyzing) activity"/>
    <property type="evidence" value="ECO:0007669"/>
    <property type="project" value="TreeGrafter"/>
</dbReference>
<keyword evidence="4" id="KW-1185">Reference proteome</keyword>
<evidence type="ECO:0000259" key="2">
    <source>
        <dbReference type="Pfam" id="PF02538"/>
    </source>
</evidence>
<organism evidence="3 4">
    <name type="scientific">Microbacterium rhizomatis</name>
    <dbReference type="NCBI Taxonomy" id="1631477"/>
    <lineage>
        <taxon>Bacteria</taxon>
        <taxon>Bacillati</taxon>
        <taxon>Actinomycetota</taxon>
        <taxon>Actinomycetes</taxon>
        <taxon>Micrococcales</taxon>
        <taxon>Microbacteriaceae</taxon>
        <taxon>Microbacterium</taxon>
    </lineage>
</organism>
<feature type="compositionally biased region" description="Basic and acidic residues" evidence="1">
    <location>
        <begin position="18"/>
        <end position="38"/>
    </location>
</feature>
<feature type="domain" description="Hydantoinase B/oxoprolinase" evidence="2">
    <location>
        <begin position="79"/>
        <end position="602"/>
    </location>
</feature>
<gene>
    <name evidence="3" type="ORF">F6B43_11360</name>
</gene>
<accession>A0A5J5J357</accession>
<dbReference type="AlphaFoldDB" id="A0A5J5J357"/>
<dbReference type="InterPro" id="IPR045079">
    <property type="entry name" value="Oxoprolinase-like"/>
</dbReference>
<protein>
    <submittedName>
        <fullName evidence="3">Hydantoinase B/oxoprolinase family protein</fullName>
    </submittedName>
</protein>
<dbReference type="OrthoDB" id="102473at2"/>